<dbReference type="Proteomes" id="UP000002009">
    <property type="component" value="Chromosome 2"/>
</dbReference>
<evidence type="ECO:0000313" key="2">
    <source>
        <dbReference type="Proteomes" id="UP000002009"/>
    </source>
</evidence>
<proteinExistence type="predicted"/>
<dbReference type="GeneID" id="8241514"/>
<dbReference type="OrthoDB" id="496515at2759"/>
<reference evidence="1 2" key="1">
    <citation type="journal article" date="2009" name="Science">
        <title>Green evolution and dynamic adaptations revealed by genomes of the marine picoeukaryotes Micromonas.</title>
        <authorList>
            <person name="Worden A.Z."/>
            <person name="Lee J.H."/>
            <person name="Mock T."/>
            <person name="Rouze P."/>
            <person name="Simmons M.P."/>
            <person name="Aerts A.L."/>
            <person name="Allen A.E."/>
            <person name="Cuvelier M.L."/>
            <person name="Derelle E."/>
            <person name="Everett M.V."/>
            <person name="Foulon E."/>
            <person name="Grimwood J."/>
            <person name="Gundlach H."/>
            <person name="Henrissat B."/>
            <person name="Napoli C."/>
            <person name="McDonald S.M."/>
            <person name="Parker M.S."/>
            <person name="Rombauts S."/>
            <person name="Salamov A."/>
            <person name="Von Dassow P."/>
            <person name="Badger J.H."/>
            <person name="Coutinho P.M."/>
            <person name="Demir E."/>
            <person name="Dubchak I."/>
            <person name="Gentemann C."/>
            <person name="Eikrem W."/>
            <person name="Gready J.E."/>
            <person name="John U."/>
            <person name="Lanier W."/>
            <person name="Lindquist E.A."/>
            <person name="Lucas S."/>
            <person name="Mayer K.F."/>
            <person name="Moreau H."/>
            <person name="Not F."/>
            <person name="Otillar R."/>
            <person name="Panaud O."/>
            <person name="Pangilinan J."/>
            <person name="Paulsen I."/>
            <person name="Piegu B."/>
            <person name="Poliakov A."/>
            <person name="Robbens S."/>
            <person name="Schmutz J."/>
            <person name="Toulza E."/>
            <person name="Wyss T."/>
            <person name="Zelensky A."/>
            <person name="Zhou K."/>
            <person name="Armbrust E.V."/>
            <person name="Bhattacharya D."/>
            <person name="Goodenough U.W."/>
            <person name="Van de Peer Y."/>
            <person name="Grigoriev I.V."/>
        </authorList>
    </citation>
    <scope>NUCLEOTIDE SEQUENCE [LARGE SCALE GENOMIC DNA]</scope>
    <source>
        <strain evidence="2">RCC299 / NOUM17</strain>
    </source>
</reference>
<keyword evidence="2" id="KW-1185">Reference proteome</keyword>
<dbReference type="AlphaFoldDB" id="C1DZD0"/>
<dbReference type="RefSeq" id="XP_002499839.1">
    <property type="nucleotide sequence ID" value="XM_002499793.1"/>
</dbReference>
<sequence length="156" mass="16446">MAATIASSSFVGARVTSRPKVAVRTSTRGALTVLAGKIEESALMAKYPDGGPVFAVSIDCHMGTNSTGLVMKEGDEGRPVVTMVRPGGTAKNKVKVGDVCLATSFTELVNDPTNTTMKWGTPQTGWFDTEGESYAAAICAMETNSTSLDMIMFRPE</sequence>
<dbReference type="KEGG" id="mis:MICPUN_107638"/>
<dbReference type="InParanoid" id="C1DZD0"/>
<gene>
    <name evidence="1" type="ORF">MICPUN_107638</name>
</gene>
<evidence type="ECO:0000313" key="1">
    <source>
        <dbReference type="EMBL" id="ACO61097.1"/>
    </source>
</evidence>
<protein>
    <submittedName>
        <fullName evidence="1">Uncharacterized protein</fullName>
    </submittedName>
</protein>
<accession>C1DZD0</accession>
<dbReference type="OMA" id="MIMFRPE"/>
<dbReference type="EMBL" id="CP001323">
    <property type="protein sequence ID" value="ACO61097.1"/>
    <property type="molecule type" value="Genomic_DNA"/>
</dbReference>
<name>C1DZD0_MICCC</name>
<organism evidence="1 2">
    <name type="scientific">Micromonas commoda (strain RCC299 / NOUM17 / CCMP2709)</name>
    <name type="common">Picoplanktonic green alga</name>
    <dbReference type="NCBI Taxonomy" id="296587"/>
    <lineage>
        <taxon>Eukaryota</taxon>
        <taxon>Viridiplantae</taxon>
        <taxon>Chlorophyta</taxon>
        <taxon>Mamiellophyceae</taxon>
        <taxon>Mamiellales</taxon>
        <taxon>Mamiellaceae</taxon>
        <taxon>Micromonas</taxon>
    </lineage>
</organism>